<feature type="transmembrane region" description="Helical" evidence="15">
    <location>
        <begin position="65"/>
        <end position="87"/>
    </location>
</feature>
<gene>
    <name evidence="16" type="primary">sdhD</name>
    <name evidence="16" type="ORF">QJT80_05865</name>
</gene>
<dbReference type="NCBIfam" id="TIGR02968">
    <property type="entry name" value="succ_dehyd_anc"/>
    <property type="match status" value="1"/>
</dbReference>
<evidence type="ECO:0000256" key="11">
    <source>
        <dbReference type="ARBA" id="ARBA00022982"/>
    </source>
</evidence>
<proteinExistence type="predicted"/>
<evidence type="ECO:0000256" key="14">
    <source>
        <dbReference type="ARBA" id="ARBA00023136"/>
    </source>
</evidence>
<dbReference type="InterPro" id="IPR034804">
    <property type="entry name" value="SQR/QFR_C/D"/>
</dbReference>
<evidence type="ECO:0000256" key="12">
    <source>
        <dbReference type="ARBA" id="ARBA00022989"/>
    </source>
</evidence>
<comment type="function">
    <text evidence="2">Membrane-anchoring subunit of succinate dehydrogenase (SDH).</text>
</comment>
<evidence type="ECO:0000256" key="3">
    <source>
        <dbReference type="ARBA" id="ARBA00004141"/>
    </source>
</evidence>
<dbReference type="EMBL" id="CP124755">
    <property type="protein sequence ID" value="WGZ92003.1"/>
    <property type="molecule type" value="Genomic_DNA"/>
</dbReference>
<keyword evidence="11" id="KW-0249">Electron transport</keyword>
<sequence>MRFVTPLKKAYGLGTVKHGWHHWLQQRLTALALIPLCIWLAFTLVKLSQQAYQSVVAWFQQPLNTVLLSLFIILGIYHACLGVQVIIEDYVHTPSRRVVTLMAVKGSLIALGTYSLISVGFIAF</sequence>
<dbReference type="CDD" id="cd03495">
    <property type="entry name" value="SQR_TypeC_SdhD_like"/>
    <property type="match status" value="1"/>
</dbReference>
<dbReference type="GO" id="GO:0020037">
    <property type="term" value="F:heme binding"/>
    <property type="evidence" value="ECO:0007669"/>
    <property type="project" value="InterPro"/>
</dbReference>
<dbReference type="InterPro" id="IPR000701">
    <property type="entry name" value="SuccDH_FuR_B_TM-su"/>
</dbReference>
<feature type="transmembrane region" description="Helical" evidence="15">
    <location>
        <begin position="99"/>
        <end position="123"/>
    </location>
</feature>
<dbReference type="AlphaFoldDB" id="A0AA95HAA4"/>
<evidence type="ECO:0000256" key="15">
    <source>
        <dbReference type="SAM" id="Phobius"/>
    </source>
</evidence>
<dbReference type="InterPro" id="IPR014312">
    <property type="entry name" value="Succ_DH_anchor"/>
</dbReference>
<dbReference type="GO" id="GO:0006099">
    <property type="term" value="P:tricarboxylic acid cycle"/>
    <property type="evidence" value="ECO:0007669"/>
    <property type="project" value="UniProtKB-KW"/>
</dbReference>
<dbReference type="SUPFAM" id="SSF81343">
    <property type="entry name" value="Fumarate reductase respiratory complex transmembrane subunits"/>
    <property type="match status" value="1"/>
</dbReference>
<dbReference type="Gene3D" id="1.20.1300.10">
    <property type="entry name" value="Fumarate reductase/succinate dehydrogenase, transmembrane subunit"/>
    <property type="match status" value="1"/>
</dbReference>
<dbReference type="GO" id="GO:0046872">
    <property type="term" value="F:metal ion binding"/>
    <property type="evidence" value="ECO:0007669"/>
    <property type="project" value="UniProtKB-KW"/>
</dbReference>
<keyword evidence="14 15" id="KW-0472">Membrane</keyword>
<keyword evidence="8" id="KW-0349">Heme</keyword>
<dbReference type="KEGG" id="tdu:QJT80_05865"/>
<keyword evidence="12 15" id="KW-1133">Transmembrane helix</keyword>
<name>A0AA95HAA4_9GAMM</name>
<keyword evidence="10" id="KW-0479">Metal-binding</keyword>
<comment type="pathway">
    <text evidence="4">Carbohydrate metabolism; tricarboxylic acid cycle.</text>
</comment>
<evidence type="ECO:0000256" key="5">
    <source>
        <dbReference type="ARBA" id="ARBA00019425"/>
    </source>
</evidence>
<evidence type="ECO:0000256" key="9">
    <source>
        <dbReference type="ARBA" id="ARBA00022692"/>
    </source>
</evidence>
<keyword evidence="9 15" id="KW-0812">Transmembrane</keyword>
<evidence type="ECO:0000256" key="7">
    <source>
        <dbReference type="ARBA" id="ARBA00022532"/>
    </source>
</evidence>
<reference evidence="16" key="2">
    <citation type="submission" date="2023-04" db="EMBL/GenBank/DDBJ databases">
        <authorList>
            <person name="Beletskiy A.V."/>
            <person name="Mardanov A.V."/>
            <person name="Ravin N.V."/>
        </authorList>
    </citation>
    <scope>NUCLEOTIDE SEQUENCE</scope>
    <source>
        <strain evidence="16">GKL-01</strain>
    </source>
</reference>
<evidence type="ECO:0000256" key="8">
    <source>
        <dbReference type="ARBA" id="ARBA00022617"/>
    </source>
</evidence>
<keyword evidence="13" id="KW-0408">Iron</keyword>
<evidence type="ECO:0000256" key="1">
    <source>
        <dbReference type="ARBA" id="ARBA00001971"/>
    </source>
</evidence>
<comment type="subcellular location">
    <subcellularLocation>
        <location evidence="3">Membrane</location>
        <topology evidence="3">Multi-pass membrane protein</topology>
    </subcellularLocation>
</comment>
<keyword evidence="7" id="KW-0816">Tricarboxylic acid cycle</keyword>
<dbReference type="Proteomes" id="UP001300672">
    <property type="component" value="Chromosome"/>
</dbReference>
<evidence type="ECO:0000256" key="13">
    <source>
        <dbReference type="ARBA" id="ARBA00023004"/>
    </source>
</evidence>
<dbReference type="Pfam" id="PF01127">
    <property type="entry name" value="Sdh_cyt"/>
    <property type="match status" value="1"/>
</dbReference>
<keyword evidence="6" id="KW-0813">Transport</keyword>
<evidence type="ECO:0000256" key="10">
    <source>
        <dbReference type="ARBA" id="ARBA00022723"/>
    </source>
</evidence>
<evidence type="ECO:0000313" key="16">
    <source>
        <dbReference type="EMBL" id="WGZ92003.1"/>
    </source>
</evidence>
<protein>
    <recommendedName>
        <fullName evidence="5">Succinate dehydrogenase hydrophobic membrane anchor subunit</fullName>
    </recommendedName>
</protein>
<organism evidence="16">
    <name type="scientific">Candidatus Thiocaldithrix dubininis</name>
    <dbReference type="NCBI Taxonomy" id="3080823"/>
    <lineage>
        <taxon>Bacteria</taxon>
        <taxon>Pseudomonadati</taxon>
        <taxon>Pseudomonadota</taxon>
        <taxon>Gammaproteobacteria</taxon>
        <taxon>Thiotrichales</taxon>
        <taxon>Thiotrichaceae</taxon>
        <taxon>Candidatus Thiocaldithrix</taxon>
    </lineage>
</organism>
<dbReference type="GO" id="GO:0016020">
    <property type="term" value="C:membrane"/>
    <property type="evidence" value="ECO:0007669"/>
    <property type="project" value="UniProtKB-SubCell"/>
</dbReference>
<feature type="transmembrane region" description="Helical" evidence="15">
    <location>
        <begin position="28"/>
        <end position="45"/>
    </location>
</feature>
<accession>A0AA95HAA4</accession>
<reference evidence="16" key="1">
    <citation type="journal article" date="2023" name="Int. J. Mol. Sci.">
        <title>Metagenomics Revealed a New Genus 'Candidatus Thiocaldithrix dubininis' gen. nov., sp. nov. and a New Species 'Candidatus Thiothrix putei' sp. nov. in the Family Thiotrichaceae, Some Members of Which Have Traits of Both Na+- and H+-Motive Energetics.</title>
        <authorList>
            <person name="Ravin N.V."/>
            <person name="Muntyan M.S."/>
            <person name="Smolyakov D.D."/>
            <person name="Rudenko T.S."/>
            <person name="Beletsky A.V."/>
            <person name="Mardanov A.V."/>
            <person name="Grabovich M.Y."/>
        </authorList>
    </citation>
    <scope>NUCLEOTIDE SEQUENCE</scope>
    <source>
        <strain evidence="16">GKL-01</strain>
    </source>
</reference>
<evidence type="ECO:0000256" key="4">
    <source>
        <dbReference type="ARBA" id="ARBA00005163"/>
    </source>
</evidence>
<evidence type="ECO:0000256" key="6">
    <source>
        <dbReference type="ARBA" id="ARBA00022448"/>
    </source>
</evidence>
<evidence type="ECO:0000256" key="2">
    <source>
        <dbReference type="ARBA" id="ARBA00004050"/>
    </source>
</evidence>
<comment type="cofactor">
    <cofactor evidence="1">
        <name>heme</name>
        <dbReference type="ChEBI" id="CHEBI:30413"/>
    </cofactor>
</comment>